<name>A0A0D2XF29_FUSOF</name>
<evidence type="ECO:0000313" key="2">
    <source>
        <dbReference type="Proteomes" id="UP000002489"/>
    </source>
</evidence>
<evidence type="ECO:0000313" key="1">
    <source>
        <dbReference type="EnsemblFungi" id="FOXG_02518P0"/>
    </source>
</evidence>
<sequence length="38" mass="4551">MEKKERLLLPASVKPVSYEIMLDPDFDEEKFKGHFKVR</sequence>
<dbReference type="AlphaFoldDB" id="A0A0D2XF29"/>
<dbReference type="InterPro" id="IPR042097">
    <property type="entry name" value="Aminopeptidase_N-like_N_sf"/>
</dbReference>
<protein>
    <submittedName>
        <fullName evidence="1">Uncharacterized protein</fullName>
    </submittedName>
</protein>
<dbReference type="Proteomes" id="UP000002489">
    <property type="component" value="Unassembled WGS sequence"/>
</dbReference>
<accession>A0A0D2XF29</accession>
<reference evidence="1" key="2">
    <citation type="submission" date="2025-08" db="UniProtKB">
        <authorList>
            <consortium name="EnsemblFungi"/>
        </authorList>
    </citation>
    <scope>IDENTIFICATION</scope>
    <source>
        <strain evidence="1">4287 / CBS 123668 / FGSC 9935 / NRRL 34936</strain>
    </source>
</reference>
<reference evidence="2" key="1">
    <citation type="journal article" date="2012" name="Mol. Plant Microbe Interact.">
        <title>A highly conserved effector in Fusarium oxysporum is required for full virulence on Arabidopsis.</title>
        <authorList>
            <person name="Thatcher L.F."/>
            <person name="Gardiner D.M."/>
            <person name="Kazan K."/>
            <person name="Manners J."/>
        </authorList>
    </citation>
    <scope>NUCLEOTIDE SEQUENCE [LARGE SCALE GENOMIC DNA]</scope>
    <source>
        <strain evidence="2">Fo5176</strain>
    </source>
</reference>
<dbReference type="Gene3D" id="2.60.40.1730">
    <property type="entry name" value="tricorn interacting facor f3 domain"/>
    <property type="match status" value="1"/>
</dbReference>
<organism evidence="1 2">
    <name type="scientific">Fusarium oxysporum (strain Fo5176)</name>
    <name type="common">Fusarium vascular wilt</name>
    <dbReference type="NCBI Taxonomy" id="660025"/>
    <lineage>
        <taxon>Eukaryota</taxon>
        <taxon>Fungi</taxon>
        <taxon>Dikarya</taxon>
        <taxon>Ascomycota</taxon>
        <taxon>Pezizomycotina</taxon>
        <taxon>Sordariomycetes</taxon>
        <taxon>Hypocreomycetidae</taxon>
        <taxon>Hypocreales</taxon>
        <taxon>Nectriaceae</taxon>
        <taxon>Fusarium</taxon>
        <taxon>Fusarium oxysporum species complex</taxon>
    </lineage>
</organism>
<proteinExistence type="predicted"/>
<dbReference type="EnsemblFungi" id="FOXG_02518T0">
    <property type="protein sequence ID" value="FOXG_02518P0"/>
    <property type="gene ID" value="FOXG_02518"/>
</dbReference>